<dbReference type="KEGG" id="cai:Caci_6570"/>
<gene>
    <name evidence="1" type="ordered locus">Caci_6570</name>
</gene>
<dbReference type="HOGENOM" id="CLU_2380945_0_0_11"/>
<protein>
    <submittedName>
        <fullName evidence="1">Uncharacterized protein</fullName>
    </submittedName>
</protein>
<evidence type="ECO:0000313" key="2">
    <source>
        <dbReference type="Proteomes" id="UP000000851"/>
    </source>
</evidence>
<sequence>MTAIDEHPSPDQGRRHLFARWVGRLIGSPHQSGFRQVYVVENQDWLAPKSNLSDQEAYDAIVDLYESVTDEQYGVAIAELKKAQAPESDDSPPH</sequence>
<organism evidence="1 2">
    <name type="scientific">Catenulispora acidiphila (strain DSM 44928 / JCM 14897 / NBRC 102108 / NRRL B-24433 / ID139908)</name>
    <dbReference type="NCBI Taxonomy" id="479433"/>
    <lineage>
        <taxon>Bacteria</taxon>
        <taxon>Bacillati</taxon>
        <taxon>Actinomycetota</taxon>
        <taxon>Actinomycetes</taxon>
        <taxon>Catenulisporales</taxon>
        <taxon>Catenulisporaceae</taxon>
        <taxon>Catenulispora</taxon>
    </lineage>
</organism>
<keyword evidence="2" id="KW-1185">Reference proteome</keyword>
<proteinExistence type="predicted"/>
<accession>C7PYC6</accession>
<evidence type="ECO:0000313" key="1">
    <source>
        <dbReference type="EMBL" id="ACU75416.1"/>
    </source>
</evidence>
<name>C7PYC6_CATAD</name>
<dbReference type="EMBL" id="CP001700">
    <property type="protein sequence ID" value="ACU75416.1"/>
    <property type="molecule type" value="Genomic_DNA"/>
</dbReference>
<reference evidence="1 2" key="1">
    <citation type="journal article" date="2009" name="Stand. Genomic Sci.">
        <title>Complete genome sequence of Catenulispora acidiphila type strain (ID 139908).</title>
        <authorList>
            <person name="Copeland A."/>
            <person name="Lapidus A."/>
            <person name="Glavina Del Rio T."/>
            <person name="Nolan M."/>
            <person name="Lucas S."/>
            <person name="Chen F."/>
            <person name="Tice H."/>
            <person name="Cheng J.F."/>
            <person name="Bruce D."/>
            <person name="Goodwin L."/>
            <person name="Pitluck S."/>
            <person name="Mikhailova N."/>
            <person name="Pati A."/>
            <person name="Ivanova N."/>
            <person name="Mavromatis K."/>
            <person name="Chen A."/>
            <person name="Palaniappan K."/>
            <person name="Chain P."/>
            <person name="Land M."/>
            <person name="Hauser L."/>
            <person name="Chang Y.J."/>
            <person name="Jeffries C.D."/>
            <person name="Chertkov O."/>
            <person name="Brettin T."/>
            <person name="Detter J.C."/>
            <person name="Han C."/>
            <person name="Ali Z."/>
            <person name="Tindall B.J."/>
            <person name="Goker M."/>
            <person name="Bristow J."/>
            <person name="Eisen J.A."/>
            <person name="Markowitz V."/>
            <person name="Hugenholtz P."/>
            <person name="Kyrpides N.C."/>
            <person name="Klenk H.P."/>
        </authorList>
    </citation>
    <scope>NUCLEOTIDE SEQUENCE [LARGE SCALE GENOMIC DNA]</scope>
    <source>
        <strain evidence="2">DSM 44928 / JCM 14897 / NBRC 102108 / NRRL B-24433 / ID139908</strain>
    </source>
</reference>
<dbReference type="AlphaFoldDB" id="C7PYC6"/>
<dbReference type="InParanoid" id="C7PYC6"/>
<dbReference type="Proteomes" id="UP000000851">
    <property type="component" value="Chromosome"/>
</dbReference>
<dbReference type="STRING" id="479433.Caci_6570"/>